<organism evidence="6 7">
    <name type="scientific">Kalanchoe fedtschenkoi</name>
    <name type="common">Lavender scallops</name>
    <name type="synonym">South American air plant</name>
    <dbReference type="NCBI Taxonomy" id="63787"/>
    <lineage>
        <taxon>Eukaryota</taxon>
        <taxon>Viridiplantae</taxon>
        <taxon>Streptophyta</taxon>
        <taxon>Embryophyta</taxon>
        <taxon>Tracheophyta</taxon>
        <taxon>Spermatophyta</taxon>
        <taxon>Magnoliopsida</taxon>
        <taxon>eudicotyledons</taxon>
        <taxon>Gunneridae</taxon>
        <taxon>Pentapetalae</taxon>
        <taxon>Saxifragales</taxon>
        <taxon>Crassulaceae</taxon>
        <taxon>Kalanchoe</taxon>
    </lineage>
</organism>
<dbReference type="Gramene" id="Kaladp0076s0405.2.v1.1">
    <property type="protein sequence ID" value="Kaladp0076s0405.2.v1.1"/>
    <property type="gene ID" value="Kaladp0076s0405.v1.1"/>
</dbReference>
<evidence type="ECO:0000256" key="1">
    <source>
        <dbReference type="ARBA" id="ARBA00004123"/>
    </source>
</evidence>
<name>A0A7N0UP30_KALFE</name>
<dbReference type="PANTHER" id="PTHR31319:SF110">
    <property type="entry name" value="CCT MOTIF FAMILY PROTEIN"/>
    <property type="match status" value="1"/>
</dbReference>
<protein>
    <recommendedName>
        <fullName evidence="5">CCT domain-containing protein</fullName>
    </recommendedName>
</protein>
<comment type="subcellular location">
    <subcellularLocation>
        <location evidence="1 3">Nucleus</location>
    </subcellularLocation>
</comment>
<sequence>MGSSPVNREDDQQLHDDALSSFDSPDGLMSLVLPDDVVLDPPDPFPSGGISSPIQIFDFCDSELFPPQQTLTSSEDASCTNRCYDENSSYSASISLPQDIKFGSGYDNSAPATAAAPDNNCSNPSMIFDPQDDIDNDISASINFSPSGPFPVPPYLASAAQESQFDISQTQPHMTPTDPVISGGMTQYPTQVVDPLMAAHPLPPVFEDECLSSVHSFVRVNPSSSAAPPCSLLDLSLGPYLLDSLSPTLSAADNFAGSNLFMGSEMPQPQTLGYQDDTSSYFCPDSMQRGFYSGEIQSLCSESGRQWMRSGAGNSNPSMASEMEEPSYKVGKLSVEQRKEKIHRYMKKRNERNFSKKIKYACRKTLADSRPRVRGRFAKNDEYGPEQSFRGNYSQHEDDEDDDMTVKEEDEILSSSDIFSHISGVNSFKYNFSVQSWT</sequence>
<feature type="domain" description="CCT" evidence="5">
    <location>
        <begin position="338"/>
        <end position="380"/>
    </location>
</feature>
<evidence type="ECO:0000313" key="7">
    <source>
        <dbReference type="Proteomes" id="UP000594263"/>
    </source>
</evidence>
<dbReference type="GO" id="GO:0009909">
    <property type="term" value="P:regulation of flower development"/>
    <property type="evidence" value="ECO:0007669"/>
    <property type="project" value="InterPro"/>
</dbReference>
<dbReference type="EnsemblPlants" id="Kaladp0076s0405.1.v1.1">
    <property type="protein sequence ID" value="Kaladp0076s0405.1.v1.1"/>
    <property type="gene ID" value="Kaladp0076s0405.v1.1"/>
</dbReference>
<dbReference type="PANTHER" id="PTHR31319">
    <property type="entry name" value="ZINC FINGER PROTEIN CONSTANS-LIKE 4"/>
    <property type="match status" value="1"/>
</dbReference>
<dbReference type="GO" id="GO:0003700">
    <property type="term" value="F:DNA-binding transcription factor activity"/>
    <property type="evidence" value="ECO:0007669"/>
    <property type="project" value="TreeGrafter"/>
</dbReference>
<dbReference type="PROSITE" id="PS51017">
    <property type="entry name" value="CCT"/>
    <property type="match status" value="1"/>
</dbReference>
<dbReference type="GO" id="GO:0005634">
    <property type="term" value="C:nucleus"/>
    <property type="evidence" value="ECO:0007669"/>
    <property type="project" value="UniProtKB-SubCell"/>
</dbReference>
<evidence type="ECO:0000313" key="6">
    <source>
        <dbReference type="EnsemblPlants" id="Kaladp0076s0405.1.v1.1"/>
    </source>
</evidence>
<dbReference type="Proteomes" id="UP000594263">
    <property type="component" value="Unplaced"/>
</dbReference>
<evidence type="ECO:0000256" key="3">
    <source>
        <dbReference type="PROSITE-ProRule" id="PRU00357"/>
    </source>
</evidence>
<proteinExistence type="predicted"/>
<feature type="region of interest" description="Disordered" evidence="4">
    <location>
        <begin position="1"/>
        <end position="27"/>
    </location>
</feature>
<keyword evidence="2 3" id="KW-0539">Nucleus</keyword>
<reference evidence="6" key="1">
    <citation type="submission" date="2021-01" db="UniProtKB">
        <authorList>
            <consortium name="EnsemblPlants"/>
        </authorList>
    </citation>
    <scope>IDENTIFICATION</scope>
</reference>
<dbReference type="Gramene" id="Kaladp0076s0405.1.v1.1">
    <property type="protein sequence ID" value="Kaladp0076s0405.1.v1.1"/>
    <property type="gene ID" value="Kaladp0076s0405.v1.1"/>
</dbReference>
<keyword evidence="7" id="KW-1185">Reference proteome</keyword>
<feature type="region of interest" description="Disordered" evidence="4">
    <location>
        <begin position="111"/>
        <end position="132"/>
    </location>
</feature>
<feature type="region of interest" description="Disordered" evidence="4">
    <location>
        <begin position="308"/>
        <end position="328"/>
    </location>
</feature>
<dbReference type="InterPro" id="IPR045281">
    <property type="entry name" value="CONSTANS-like"/>
</dbReference>
<dbReference type="OMA" id="FSQYPTD"/>
<feature type="region of interest" description="Disordered" evidence="4">
    <location>
        <begin position="375"/>
        <end position="404"/>
    </location>
</feature>
<dbReference type="EnsemblPlants" id="Kaladp0076s0405.2.v1.1">
    <property type="protein sequence ID" value="Kaladp0076s0405.2.v1.1"/>
    <property type="gene ID" value="Kaladp0076s0405.v1.1"/>
</dbReference>
<dbReference type="Pfam" id="PF06203">
    <property type="entry name" value="CCT"/>
    <property type="match status" value="1"/>
</dbReference>
<feature type="compositionally biased region" description="Basic and acidic residues" evidence="4">
    <location>
        <begin position="7"/>
        <end position="18"/>
    </location>
</feature>
<dbReference type="InterPro" id="IPR010402">
    <property type="entry name" value="CCT_domain"/>
</dbReference>
<evidence type="ECO:0000256" key="4">
    <source>
        <dbReference type="SAM" id="MobiDB-lite"/>
    </source>
</evidence>
<evidence type="ECO:0000256" key="2">
    <source>
        <dbReference type="ARBA" id="ARBA00023242"/>
    </source>
</evidence>
<accession>A0A7N0UP30</accession>
<evidence type="ECO:0000259" key="5">
    <source>
        <dbReference type="PROSITE" id="PS51017"/>
    </source>
</evidence>
<dbReference type="AlphaFoldDB" id="A0A7N0UP30"/>